<reference evidence="3 4" key="1">
    <citation type="journal article" date="2014" name="Int. J. Syst. Evol. Microbiol.">
        <title>Nitrososphaera viennensis gen. nov., sp. nov., an aerobic and mesophilic, ammonia-oxidizing archaeon from soil and a member of the archaeal phylum Thaumarchaeota.</title>
        <authorList>
            <person name="Stieglmeier M."/>
            <person name="Klingl A."/>
            <person name="Alves R.J."/>
            <person name="Rittmann S.K."/>
            <person name="Melcher M."/>
            <person name="Leisch N."/>
            <person name="Schleper C."/>
        </authorList>
    </citation>
    <scope>NUCLEOTIDE SEQUENCE [LARGE SCALE GENOMIC DNA]</scope>
    <source>
        <strain evidence="3">EN76</strain>
    </source>
</reference>
<dbReference type="KEGG" id="nvn:NVIE_021320"/>
<dbReference type="RefSeq" id="WP_075055157.1">
    <property type="nucleotide sequence ID" value="NZ_CP007536.1"/>
</dbReference>
<feature type="domain" description="Response regulatory" evidence="2">
    <location>
        <begin position="3"/>
        <end position="125"/>
    </location>
</feature>
<dbReference type="Gene3D" id="3.40.50.2300">
    <property type="match status" value="1"/>
</dbReference>
<dbReference type="InterPro" id="IPR001789">
    <property type="entry name" value="Sig_transdc_resp-reg_receiver"/>
</dbReference>
<evidence type="ECO:0000259" key="2">
    <source>
        <dbReference type="PROSITE" id="PS50110"/>
    </source>
</evidence>
<proteinExistence type="predicted"/>
<dbReference type="GeneID" id="74947374"/>
<dbReference type="AlphaFoldDB" id="A0A060HIL5"/>
<evidence type="ECO:0000256" key="1">
    <source>
        <dbReference type="ARBA" id="ARBA00022553"/>
    </source>
</evidence>
<dbReference type="SUPFAM" id="SSF52172">
    <property type="entry name" value="CheY-like"/>
    <property type="match status" value="1"/>
</dbReference>
<dbReference type="STRING" id="926571.NVIE_021320"/>
<dbReference type="HOGENOM" id="CLU_000445_69_17_2"/>
<dbReference type="Pfam" id="PF00072">
    <property type="entry name" value="Response_reg"/>
    <property type="match status" value="1"/>
</dbReference>
<accession>A0A060HIL5</accession>
<evidence type="ECO:0000313" key="4">
    <source>
        <dbReference type="Proteomes" id="UP000027093"/>
    </source>
</evidence>
<dbReference type="GO" id="GO:0000160">
    <property type="term" value="P:phosphorelay signal transduction system"/>
    <property type="evidence" value="ECO:0007669"/>
    <property type="project" value="InterPro"/>
</dbReference>
<keyword evidence="1" id="KW-0597">Phosphoprotein</keyword>
<dbReference type="InterPro" id="IPR011006">
    <property type="entry name" value="CheY-like_superfamily"/>
</dbReference>
<dbReference type="SMART" id="SM00448">
    <property type="entry name" value="REC"/>
    <property type="match status" value="1"/>
</dbReference>
<dbReference type="InterPro" id="IPR050595">
    <property type="entry name" value="Bact_response_regulator"/>
</dbReference>
<dbReference type="CDD" id="cd17546">
    <property type="entry name" value="REC_hyHK_CKI1_RcsC-like"/>
    <property type="match status" value="1"/>
</dbReference>
<dbReference type="PROSITE" id="PS50110">
    <property type="entry name" value="RESPONSE_REGULATORY"/>
    <property type="match status" value="1"/>
</dbReference>
<sequence>MKRILVVDDNNMIADLAEIILQTAGYSCTKVNEGRKCLDIIREAYKNNNNYDLVLLDIAMPQFSGLDVLKAIQEEGYLSHNKVILFTASSATNLEIEDFKKMGALDCLRKPFSKANLLDFVKKYLPE</sequence>
<organism evidence="3 4">
    <name type="scientific">Nitrososphaera viennensis EN76</name>
    <dbReference type="NCBI Taxonomy" id="926571"/>
    <lineage>
        <taxon>Archaea</taxon>
        <taxon>Nitrososphaerota</taxon>
        <taxon>Nitrososphaeria</taxon>
        <taxon>Nitrososphaerales</taxon>
        <taxon>Nitrososphaeraceae</taxon>
        <taxon>Nitrososphaera</taxon>
    </lineage>
</organism>
<dbReference type="EMBL" id="CP007536">
    <property type="protein sequence ID" value="AIC16394.1"/>
    <property type="molecule type" value="Genomic_DNA"/>
</dbReference>
<evidence type="ECO:0000313" key="3">
    <source>
        <dbReference type="EMBL" id="AIC16394.1"/>
    </source>
</evidence>
<protein>
    <submittedName>
        <fullName evidence="3">Putative Polar-differentiation response regulator divK</fullName>
    </submittedName>
</protein>
<name>A0A060HIL5_9ARCH</name>
<dbReference type="PANTHER" id="PTHR44591:SF3">
    <property type="entry name" value="RESPONSE REGULATORY DOMAIN-CONTAINING PROTEIN"/>
    <property type="match status" value="1"/>
</dbReference>
<dbReference type="OrthoDB" id="9652at2157"/>
<gene>
    <name evidence="3" type="ORF">NVIE_021320</name>
</gene>
<keyword evidence="4" id="KW-1185">Reference proteome</keyword>
<dbReference type="Proteomes" id="UP000027093">
    <property type="component" value="Chromosome"/>
</dbReference>
<dbReference type="PANTHER" id="PTHR44591">
    <property type="entry name" value="STRESS RESPONSE REGULATOR PROTEIN 1"/>
    <property type="match status" value="1"/>
</dbReference>